<dbReference type="AlphaFoldDB" id="A0ABD3PZY4"/>
<feature type="compositionally biased region" description="Polar residues" evidence="4">
    <location>
        <begin position="202"/>
        <end position="224"/>
    </location>
</feature>
<keyword evidence="2" id="KW-0804">Transcription</keyword>
<feature type="compositionally biased region" description="Low complexity" evidence="4">
    <location>
        <begin position="169"/>
        <end position="181"/>
    </location>
</feature>
<name>A0ABD3PZY4_9STRA</name>
<dbReference type="EMBL" id="JABMIG020000090">
    <property type="protein sequence ID" value="KAL3793505.1"/>
    <property type="molecule type" value="Genomic_DNA"/>
</dbReference>
<evidence type="ECO:0000313" key="6">
    <source>
        <dbReference type="EMBL" id="KAL3793505.1"/>
    </source>
</evidence>
<evidence type="ECO:0000256" key="4">
    <source>
        <dbReference type="SAM" id="MobiDB-lite"/>
    </source>
</evidence>
<dbReference type="PROSITE" id="PS50934">
    <property type="entry name" value="SWIRM"/>
    <property type="match status" value="1"/>
</dbReference>
<dbReference type="InterPro" id="IPR036388">
    <property type="entry name" value="WH-like_DNA-bd_sf"/>
</dbReference>
<reference evidence="6 7" key="1">
    <citation type="journal article" date="2020" name="G3 (Bethesda)">
        <title>Improved Reference Genome for Cyclotella cryptica CCMP332, a Model for Cell Wall Morphogenesis, Salinity Adaptation, and Lipid Production in Diatoms (Bacillariophyta).</title>
        <authorList>
            <person name="Roberts W.R."/>
            <person name="Downey K.M."/>
            <person name="Ruck E.C."/>
            <person name="Traller J.C."/>
            <person name="Alverson A.J."/>
        </authorList>
    </citation>
    <scope>NUCLEOTIDE SEQUENCE [LARGE SCALE GENOMIC DNA]</scope>
    <source>
        <strain evidence="6 7">CCMP332</strain>
    </source>
</reference>
<dbReference type="Proteomes" id="UP001516023">
    <property type="component" value="Unassembled WGS sequence"/>
</dbReference>
<accession>A0ABD3PZY4</accession>
<feature type="compositionally biased region" description="Low complexity" evidence="4">
    <location>
        <begin position="225"/>
        <end position="236"/>
    </location>
</feature>
<dbReference type="InterPro" id="IPR032451">
    <property type="entry name" value="SMARCC_C"/>
</dbReference>
<feature type="compositionally biased region" description="Polar residues" evidence="4">
    <location>
        <begin position="79"/>
        <end position="95"/>
    </location>
</feature>
<dbReference type="InterPro" id="IPR009057">
    <property type="entry name" value="Homeodomain-like_sf"/>
</dbReference>
<feature type="region of interest" description="Disordered" evidence="4">
    <location>
        <begin position="1"/>
        <end position="252"/>
    </location>
</feature>
<dbReference type="Gene3D" id="1.10.10.10">
    <property type="entry name" value="Winged helix-like DNA-binding domain superfamily/Winged helix DNA-binding domain"/>
    <property type="match status" value="1"/>
</dbReference>
<proteinExistence type="predicted"/>
<sequence length="560" mass="60007">MSEDGPIDNDQGANQCDETQEEGAAGENVACGVNVDMNQERPVEDEGQPAVDSCAQVVQVRTEGPSSANAATDEASGDQAFSNDTVPPQSTSMPTTEPEDMQLDSDVAVADSAGSADNVARDQKNTHEEGAVSGFHASAPGGDREGAPDKLPQSAPVLDTPSPIESKETTAAVTSSTASDAVQILSDSTSSGAVVMPETNKSESNTGKSNSLPRVVPLQSNHQNTTSTGTATATTSSHDKSTNVSAHRPSWYDQSNASDFERRSLPEWFDGSAPHRTPAAYIRTREQILDLAKKNEHQYITATALRRSVTGDSGSLLRLHAFLNDWSFINAGLVGESAPAEVDLLGVRSSWNNDGKSAKRKFSDIQRSILWTPSRLQALEACVLSCLSKKSGKDGTVEVVVDWDAVCSKMGGGVTAHECQYIFLQPPKKGSPSMPPTNDNASAQGQNTFFSTILDSVRPDVLKRVIDASLSATQNIDEAKKASLIGAVASVAAEKAEKEEHEIRRTLMDIIDQRVQRLENRIALLDDVEALLEAERVALELERRDMYTARCRQWFGDGSS</sequence>
<evidence type="ECO:0000256" key="3">
    <source>
        <dbReference type="SAM" id="Coils"/>
    </source>
</evidence>
<feature type="domain" description="SWIRM" evidence="5">
    <location>
        <begin position="243"/>
        <end position="340"/>
    </location>
</feature>
<dbReference type="InterPro" id="IPR007526">
    <property type="entry name" value="SWIRM"/>
</dbReference>
<dbReference type="Pfam" id="PF16495">
    <property type="entry name" value="SWIRM-assoc_1"/>
    <property type="match status" value="1"/>
</dbReference>
<keyword evidence="1" id="KW-0805">Transcription regulation</keyword>
<feature type="compositionally biased region" description="Low complexity" evidence="4">
    <location>
        <begin position="104"/>
        <end position="118"/>
    </location>
</feature>
<evidence type="ECO:0000256" key="2">
    <source>
        <dbReference type="ARBA" id="ARBA00023163"/>
    </source>
</evidence>
<keyword evidence="7" id="KW-1185">Reference proteome</keyword>
<dbReference type="SUPFAM" id="SSF46689">
    <property type="entry name" value="Homeodomain-like"/>
    <property type="match status" value="1"/>
</dbReference>
<evidence type="ECO:0000259" key="5">
    <source>
        <dbReference type="PROSITE" id="PS50934"/>
    </source>
</evidence>
<organism evidence="6 7">
    <name type="scientific">Cyclotella cryptica</name>
    <dbReference type="NCBI Taxonomy" id="29204"/>
    <lineage>
        <taxon>Eukaryota</taxon>
        <taxon>Sar</taxon>
        <taxon>Stramenopiles</taxon>
        <taxon>Ochrophyta</taxon>
        <taxon>Bacillariophyta</taxon>
        <taxon>Coscinodiscophyceae</taxon>
        <taxon>Thalassiosirophycidae</taxon>
        <taxon>Stephanodiscales</taxon>
        <taxon>Stephanodiscaceae</taxon>
        <taxon>Cyclotella</taxon>
    </lineage>
</organism>
<feature type="coiled-coil region" evidence="3">
    <location>
        <begin position="493"/>
        <end position="535"/>
    </location>
</feature>
<comment type="caution">
    <text evidence="6">The sequence shown here is derived from an EMBL/GenBank/DDBJ whole genome shotgun (WGS) entry which is preliminary data.</text>
</comment>
<protein>
    <recommendedName>
        <fullName evidence="5">SWIRM domain-containing protein</fullName>
    </recommendedName>
</protein>
<dbReference type="Pfam" id="PF04433">
    <property type="entry name" value="SWIRM"/>
    <property type="match status" value="1"/>
</dbReference>
<feature type="compositionally biased region" description="Basic and acidic residues" evidence="4">
    <location>
        <begin position="119"/>
        <end position="130"/>
    </location>
</feature>
<keyword evidence="3" id="KW-0175">Coiled coil</keyword>
<evidence type="ECO:0000313" key="7">
    <source>
        <dbReference type="Proteomes" id="UP001516023"/>
    </source>
</evidence>
<gene>
    <name evidence="6" type="ORF">HJC23_007245</name>
</gene>
<evidence type="ECO:0000256" key="1">
    <source>
        <dbReference type="ARBA" id="ARBA00023015"/>
    </source>
</evidence>